<dbReference type="EMBL" id="FNXT01001184">
    <property type="protein sequence ID" value="SZX73118.1"/>
    <property type="molecule type" value="Genomic_DNA"/>
</dbReference>
<feature type="compositionally biased region" description="Low complexity" evidence="1">
    <location>
        <begin position="382"/>
        <end position="417"/>
    </location>
</feature>
<sequence length="1077" mass="112502">MIPSLRGVQRQRLSPGVFGHQQQCVQQQHLLLSTPSRRSASKTVARSLVQSNRLVNTPADHAAASIQQREAAPQAPHTFAGSTAAAAEPDDLTAAAEHALLHGNGLARAILSDPGIEGDPLAFLKATEAYWKALKQQKHDPHKKGPTVITTSSQPFAALLPAANTSSSSSSSTHSSSSSSSSMRRSPSFGVAPRPAELQHLDDAAAAAEMAAAAAAASSSSSSVVQPDFDVVMCGGVLGIVVALALQRQGFRVAVVEKRLVEGRTQEWNSSRHECQVLVNMGLLSQAELDAAIVSDFNPVRVGFKGGDPLWVQDCLNIGVSPKSLIASLRRRFEAAGGIIYEQTAFKSAVICPDGVVATLVNAADAPAGVGDTNRPNALTKQQQQQQQQQGKDSAGHAAAGSSSSSSSSGAAAAAAGSRRRAPSKLSCRLLLDCMGHYSNIVKQMRGRAKPDGMVLVVGGCATGFPAELNTTADLLTTITDASADMQLFWEAFPADGGASRTTYMFAYSDAEPSRPTFERLLDAYFKLLPAYQGLGQQGLAGLQFKRVLFGGFPCYADSPLKPGFDRVLQLGDASATQSPLSFGGFGTMLRHLPRFSAAIAHALRDGKLSKTDLAWIHPYQPSLSAAMLFQRSMSVGVGQLQPKQQAAEKQQDDARSPIAAAAGNGSTSSSNGNGHRLPVHDSSSSAASSSSITSTFVVVPAGGKLLNGSSSSSSNGHSSSNGYGKSNGSAVHSNSNGRSNGFNSLQGNGHIDGIELQHSSNGNGSGHSNGHSSSNGHSNGGRVHHSSNNHTNGNGAHHSSSNGYSSKLTNGSSNGHASISSSSEPHWTVIGNGAGVSAAVVPTHPTGTTSTTTSSSSKIEAPKQQQPHLNWLQRFALLPAGHINALLGANFGVMLLLGQRVLKPFLQDTLQLLPLGLTMAGMMAAAPRVISRVLLQIGPKMLFGWFGHFAALAAYSLGHVLLSPLRRCSSSYTWHRLLDALQYGSASDYHYAPSAAVSKAEAAALNAKLAAGAAGLANGKPAAVHANHWNGKQQQRQDVDSATVVVPPLGVQQQQQQQLWESPEIVSHLGQQLRYT</sequence>
<gene>
    <name evidence="3" type="ORF">BQ4739_LOCUS13234</name>
</gene>
<feature type="compositionally biased region" description="Low complexity" evidence="1">
    <location>
        <begin position="709"/>
        <end position="745"/>
    </location>
</feature>
<evidence type="ECO:0000256" key="1">
    <source>
        <dbReference type="SAM" id="MobiDB-lite"/>
    </source>
</evidence>
<evidence type="ECO:0000313" key="4">
    <source>
        <dbReference type="Proteomes" id="UP000256970"/>
    </source>
</evidence>
<proteinExistence type="predicted"/>
<feature type="region of interest" description="Disordered" evidence="1">
    <location>
        <begin position="641"/>
        <end position="691"/>
    </location>
</feature>
<evidence type="ECO:0000313" key="3">
    <source>
        <dbReference type="EMBL" id="SZX73118.1"/>
    </source>
</evidence>
<feature type="region of interest" description="Disordered" evidence="1">
    <location>
        <begin position="839"/>
        <end position="865"/>
    </location>
</feature>
<feature type="compositionally biased region" description="Low complexity" evidence="1">
    <location>
        <begin position="789"/>
        <end position="824"/>
    </location>
</feature>
<feature type="region of interest" description="Disordered" evidence="1">
    <location>
        <begin position="709"/>
        <end position="827"/>
    </location>
</feature>
<reference evidence="3 4" key="1">
    <citation type="submission" date="2016-10" db="EMBL/GenBank/DDBJ databases">
        <authorList>
            <person name="Cai Z."/>
        </authorList>
    </citation>
    <scope>NUCLEOTIDE SEQUENCE [LARGE SCALE GENOMIC DNA]</scope>
</reference>
<keyword evidence="4" id="KW-1185">Reference proteome</keyword>
<feature type="compositionally biased region" description="Low complexity" evidence="1">
    <location>
        <begin position="849"/>
        <end position="858"/>
    </location>
</feature>
<dbReference type="AlphaFoldDB" id="A0A383W650"/>
<feature type="transmembrane region" description="Helical" evidence="2">
    <location>
        <begin position="943"/>
        <end position="963"/>
    </location>
</feature>
<feature type="compositionally biased region" description="Low complexity" evidence="1">
    <location>
        <begin position="166"/>
        <end position="188"/>
    </location>
</feature>
<accession>A0A383W650</accession>
<keyword evidence="2" id="KW-1133">Transmembrane helix</keyword>
<dbReference type="Gene3D" id="3.50.50.60">
    <property type="entry name" value="FAD/NAD(P)-binding domain"/>
    <property type="match status" value="1"/>
</dbReference>
<protein>
    <submittedName>
        <fullName evidence="3">Uncharacterized protein</fullName>
    </submittedName>
</protein>
<dbReference type="STRING" id="3088.A0A383W650"/>
<evidence type="ECO:0000256" key="2">
    <source>
        <dbReference type="SAM" id="Phobius"/>
    </source>
</evidence>
<feature type="region of interest" description="Disordered" evidence="1">
    <location>
        <begin position="369"/>
        <end position="418"/>
    </location>
</feature>
<dbReference type="PANTHER" id="PTHR32098">
    <property type="entry name" value="LYCOPENE BETA/EPSILON CYCLASE PROTEIN"/>
    <property type="match status" value="1"/>
</dbReference>
<keyword evidence="2" id="KW-0472">Membrane</keyword>
<dbReference type="Proteomes" id="UP000256970">
    <property type="component" value="Unassembled WGS sequence"/>
</dbReference>
<dbReference type="PANTHER" id="PTHR32098:SF5">
    <property type="entry name" value="LYCOPENE BETA_EPSILON CYCLASE PROTEIN"/>
    <property type="match status" value="1"/>
</dbReference>
<dbReference type="InterPro" id="IPR036188">
    <property type="entry name" value="FAD/NAD-bd_sf"/>
</dbReference>
<feature type="compositionally biased region" description="Low complexity" evidence="1">
    <location>
        <begin position="759"/>
        <end position="782"/>
    </location>
</feature>
<feature type="transmembrane region" description="Helical" evidence="2">
    <location>
        <begin position="911"/>
        <end position="931"/>
    </location>
</feature>
<keyword evidence="2" id="KW-0812">Transmembrane</keyword>
<dbReference type="SUPFAM" id="SSF51905">
    <property type="entry name" value="FAD/NAD(P)-binding domain"/>
    <property type="match status" value="1"/>
</dbReference>
<feature type="region of interest" description="Disordered" evidence="1">
    <location>
        <begin position="162"/>
        <end position="193"/>
    </location>
</feature>
<organism evidence="3 4">
    <name type="scientific">Tetradesmus obliquus</name>
    <name type="common">Green alga</name>
    <name type="synonym">Acutodesmus obliquus</name>
    <dbReference type="NCBI Taxonomy" id="3088"/>
    <lineage>
        <taxon>Eukaryota</taxon>
        <taxon>Viridiplantae</taxon>
        <taxon>Chlorophyta</taxon>
        <taxon>core chlorophytes</taxon>
        <taxon>Chlorophyceae</taxon>
        <taxon>CS clade</taxon>
        <taxon>Sphaeropleales</taxon>
        <taxon>Scenedesmaceae</taxon>
        <taxon>Tetradesmus</taxon>
    </lineage>
</organism>
<name>A0A383W650_TETOB</name>
<feature type="transmembrane region" description="Helical" evidence="2">
    <location>
        <begin position="876"/>
        <end position="899"/>
    </location>
</feature>
<feature type="compositionally biased region" description="Low complexity" evidence="1">
    <location>
        <begin position="660"/>
        <end position="675"/>
    </location>
</feature>